<keyword evidence="4" id="KW-1185">Reference proteome</keyword>
<evidence type="ECO:0008006" key="5">
    <source>
        <dbReference type="Google" id="ProtNLM"/>
    </source>
</evidence>
<organism evidence="3 4">
    <name type="scientific">Daphnia magna</name>
    <dbReference type="NCBI Taxonomy" id="35525"/>
    <lineage>
        <taxon>Eukaryota</taxon>
        <taxon>Metazoa</taxon>
        <taxon>Ecdysozoa</taxon>
        <taxon>Arthropoda</taxon>
        <taxon>Crustacea</taxon>
        <taxon>Branchiopoda</taxon>
        <taxon>Diplostraca</taxon>
        <taxon>Cladocera</taxon>
        <taxon>Anomopoda</taxon>
        <taxon>Daphniidae</taxon>
        <taxon>Daphnia</taxon>
    </lineage>
</organism>
<keyword evidence="1" id="KW-1133">Transmembrane helix</keyword>
<feature type="signal peptide" evidence="2">
    <location>
        <begin position="1"/>
        <end position="20"/>
    </location>
</feature>
<comment type="caution">
    <text evidence="3">The sequence shown here is derived from an EMBL/GenBank/DDBJ whole genome shotgun (WGS) entry which is preliminary data.</text>
</comment>
<name>A0ABQ9YV26_9CRUS</name>
<dbReference type="Proteomes" id="UP001234178">
    <property type="component" value="Unassembled WGS sequence"/>
</dbReference>
<keyword evidence="2" id="KW-0732">Signal</keyword>
<accession>A0ABQ9YV26</accession>
<keyword evidence="1" id="KW-0472">Membrane</keyword>
<evidence type="ECO:0000313" key="3">
    <source>
        <dbReference type="EMBL" id="KAK4004504.1"/>
    </source>
</evidence>
<dbReference type="EMBL" id="JAOYFB010000001">
    <property type="protein sequence ID" value="KAK4004504.1"/>
    <property type="molecule type" value="Genomic_DNA"/>
</dbReference>
<feature type="chain" id="PRO_5046538683" description="SEFIR domain-containing protein" evidence="2">
    <location>
        <begin position="21"/>
        <end position="543"/>
    </location>
</feature>
<evidence type="ECO:0000313" key="4">
    <source>
        <dbReference type="Proteomes" id="UP001234178"/>
    </source>
</evidence>
<reference evidence="3 4" key="1">
    <citation type="journal article" date="2023" name="Nucleic Acids Res.">
        <title>The hologenome of Daphnia magna reveals possible DNA methylation and microbiome-mediated evolution of the host genome.</title>
        <authorList>
            <person name="Chaturvedi A."/>
            <person name="Li X."/>
            <person name="Dhandapani V."/>
            <person name="Marshall H."/>
            <person name="Kissane S."/>
            <person name="Cuenca-Cambronero M."/>
            <person name="Asole G."/>
            <person name="Calvet F."/>
            <person name="Ruiz-Romero M."/>
            <person name="Marangio P."/>
            <person name="Guigo R."/>
            <person name="Rago D."/>
            <person name="Mirbahai L."/>
            <person name="Eastwood N."/>
            <person name="Colbourne J.K."/>
            <person name="Zhou J."/>
            <person name="Mallon E."/>
            <person name="Orsini L."/>
        </authorList>
    </citation>
    <scope>NUCLEOTIDE SEQUENCE [LARGE SCALE GENOMIC DNA]</scope>
    <source>
        <strain evidence="3">LRV0_1</strain>
    </source>
</reference>
<sequence length="543" mass="63077">MRAEFRFTLLLLALIRQASTTLQESGVVQEQVDKRKLSTQHQPSVDYDPNSRTALLNINLDRAVLGYGLTLGRQSRRSVNNFNVEVLRWQTNSTECRPIETCRSRRTVEVATFIQSHRICWADVTTGIQCDETIPAGKFLDDDTQRRASVLLDHIYTGCYCFRLAFYHDDSIRTACQLLERPLYLHTDVVEFDVFKWNLSLDLSATSQHDLSLFIKLHDASEFHLYHVQLFRHDDIDDDLIECHETDDPINNQYLTISLPDQIIHHVAQEWPVVTFHNLSHGYYCVVVIPEDDRCHPPLIDPEQTCARYSNIVQLREKKTMVLTYYSEMDVWPYWIVAVILFSICVIIGVLLKRKMNLILFVDDFHSSVDSLLKENVTLSPEIPILFLYSSRSIDRLAHHVSCLKEAIRNYVPNGRVLDDADDEDLAAIEGVEWFSNHLQVAEPNNIRIVIFLCSEMMRCQEWFLRSKSGADYGDVDQVCCNRLNQLFHHIDENNVYRQVFALRFEDDLIVGNPSSSSVCMLTPYRSYRWPRDEFALLMELGR</sequence>
<evidence type="ECO:0000256" key="1">
    <source>
        <dbReference type="SAM" id="Phobius"/>
    </source>
</evidence>
<proteinExistence type="predicted"/>
<protein>
    <recommendedName>
        <fullName evidence="5">SEFIR domain-containing protein</fullName>
    </recommendedName>
</protein>
<feature type="transmembrane region" description="Helical" evidence="1">
    <location>
        <begin position="332"/>
        <end position="352"/>
    </location>
</feature>
<evidence type="ECO:0000256" key="2">
    <source>
        <dbReference type="SAM" id="SignalP"/>
    </source>
</evidence>
<keyword evidence="1" id="KW-0812">Transmembrane</keyword>
<gene>
    <name evidence="3" type="ORF">OUZ56_006238</name>
</gene>